<evidence type="ECO:0000313" key="2">
    <source>
        <dbReference type="EMBL" id="MBB5051549.1"/>
    </source>
</evidence>
<protein>
    <submittedName>
        <fullName evidence="2">Uncharacterized protein</fullName>
    </submittedName>
</protein>
<dbReference type="EMBL" id="JACHIJ010000002">
    <property type="protein sequence ID" value="MBB5051549.1"/>
    <property type="molecule type" value="Genomic_DNA"/>
</dbReference>
<feature type="region of interest" description="Disordered" evidence="1">
    <location>
        <begin position="1"/>
        <end position="26"/>
    </location>
</feature>
<proteinExistence type="predicted"/>
<comment type="caution">
    <text evidence="2">The sequence shown here is derived from an EMBL/GenBank/DDBJ whole genome shotgun (WGS) entry which is preliminary data.</text>
</comment>
<dbReference type="AlphaFoldDB" id="A0A840MT16"/>
<reference evidence="2 3" key="1">
    <citation type="submission" date="2020-08" db="EMBL/GenBank/DDBJ databases">
        <title>Genomic Encyclopedia of Type Strains, Phase IV (KMG-IV): sequencing the most valuable type-strain genomes for metagenomic binning, comparative biology and taxonomic classification.</title>
        <authorList>
            <person name="Goeker M."/>
        </authorList>
    </citation>
    <scope>NUCLEOTIDE SEQUENCE [LARGE SCALE GENOMIC DNA]</scope>
    <source>
        <strain evidence="2 3">DSM 17498</strain>
    </source>
</reference>
<evidence type="ECO:0000313" key="3">
    <source>
        <dbReference type="Proteomes" id="UP000521227"/>
    </source>
</evidence>
<organism evidence="2 3">
    <name type="scientific">Afipia massiliensis</name>
    <dbReference type="NCBI Taxonomy" id="211460"/>
    <lineage>
        <taxon>Bacteria</taxon>
        <taxon>Pseudomonadati</taxon>
        <taxon>Pseudomonadota</taxon>
        <taxon>Alphaproteobacteria</taxon>
        <taxon>Hyphomicrobiales</taxon>
        <taxon>Nitrobacteraceae</taxon>
        <taxon>Afipia</taxon>
    </lineage>
</organism>
<dbReference type="RefSeq" id="WP_184083513.1">
    <property type="nucleotide sequence ID" value="NZ_JACHIJ010000002.1"/>
</dbReference>
<gene>
    <name evidence="2" type="ORF">HNQ36_001503</name>
</gene>
<dbReference type="Proteomes" id="UP000521227">
    <property type="component" value="Unassembled WGS sequence"/>
</dbReference>
<evidence type="ECO:0000256" key="1">
    <source>
        <dbReference type="SAM" id="MobiDB-lite"/>
    </source>
</evidence>
<name>A0A840MT16_9BRAD</name>
<feature type="compositionally biased region" description="Basic and acidic residues" evidence="1">
    <location>
        <begin position="14"/>
        <end position="24"/>
    </location>
</feature>
<accession>A0A840MT16</accession>
<sequence length="72" mass="8141">MNTGDRLGQHPALSKRDHARHADSCPRNGYRFAKDEGESIVTIAEKCLKTWDFCDSTRGARALRSRSIHRDA</sequence>